<dbReference type="EMBL" id="GBXM01104261">
    <property type="protein sequence ID" value="JAH04316.1"/>
    <property type="molecule type" value="Transcribed_RNA"/>
</dbReference>
<protein>
    <submittedName>
        <fullName evidence="2">Uncharacterized protein</fullName>
    </submittedName>
</protein>
<evidence type="ECO:0000256" key="1">
    <source>
        <dbReference type="SAM" id="MobiDB-lite"/>
    </source>
</evidence>
<accession>A0A0E9PI85</accession>
<evidence type="ECO:0000313" key="2">
    <source>
        <dbReference type="EMBL" id="JAH04316.1"/>
    </source>
</evidence>
<reference evidence="2" key="2">
    <citation type="journal article" date="2015" name="Fish Shellfish Immunol.">
        <title>Early steps in the European eel (Anguilla anguilla)-Vibrio vulnificus interaction in the gills: Role of the RtxA13 toxin.</title>
        <authorList>
            <person name="Callol A."/>
            <person name="Pajuelo D."/>
            <person name="Ebbesson L."/>
            <person name="Teles M."/>
            <person name="MacKenzie S."/>
            <person name="Amaro C."/>
        </authorList>
    </citation>
    <scope>NUCLEOTIDE SEQUENCE</scope>
</reference>
<name>A0A0E9PI85_ANGAN</name>
<feature type="region of interest" description="Disordered" evidence="1">
    <location>
        <begin position="1"/>
        <end position="28"/>
    </location>
</feature>
<reference evidence="2" key="1">
    <citation type="submission" date="2014-11" db="EMBL/GenBank/DDBJ databases">
        <authorList>
            <person name="Amaro Gonzalez C."/>
        </authorList>
    </citation>
    <scope>NUCLEOTIDE SEQUENCE</scope>
</reference>
<feature type="compositionally biased region" description="Basic and acidic residues" evidence="1">
    <location>
        <begin position="1"/>
        <end position="14"/>
    </location>
</feature>
<sequence>MFPESHFRRVDSLKRSRSQPAGQLSKWF</sequence>
<organism evidence="2">
    <name type="scientific">Anguilla anguilla</name>
    <name type="common">European freshwater eel</name>
    <name type="synonym">Muraena anguilla</name>
    <dbReference type="NCBI Taxonomy" id="7936"/>
    <lineage>
        <taxon>Eukaryota</taxon>
        <taxon>Metazoa</taxon>
        <taxon>Chordata</taxon>
        <taxon>Craniata</taxon>
        <taxon>Vertebrata</taxon>
        <taxon>Euteleostomi</taxon>
        <taxon>Actinopterygii</taxon>
        <taxon>Neopterygii</taxon>
        <taxon>Teleostei</taxon>
        <taxon>Anguilliformes</taxon>
        <taxon>Anguillidae</taxon>
        <taxon>Anguilla</taxon>
    </lineage>
</organism>
<proteinExistence type="predicted"/>
<dbReference type="AlphaFoldDB" id="A0A0E9PI85"/>